<comment type="caution">
    <text evidence="3">The sequence shown here is derived from an EMBL/GenBank/DDBJ whole genome shotgun (WGS) entry which is preliminary data.</text>
</comment>
<reference evidence="3 4" key="1">
    <citation type="submission" date="2021-01" db="EMBL/GenBank/DDBJ databases">
        <title>Draft genome sequence of Micromonospora sp. strain STR1s_6.</title>
        <authorList>
            <person name="Karlyshev A."/>
            <person name="Jawad R."/>
        </authorList>
    </citation>
    <scope>NUCLEOTIDE SEQUENCE [LARGE SCALE GENOMIC DNA]</scope>
    <source>
        <strain evidence="3 4">STR1S-6</strain>
    </source>
</reference>
<keyword evidence="2" id="KW-1133">Transmembrane helix</keyword>
<feature type="transmembrane region" description="Helical" evidence="2">
    <location>
        <begin position="7"/>
        <end position="24"/>
    </location>
</feature>
<keyword evidence="2" id="KW-0472">Membrane</keyword>
<dbReference type="EMBL" id="JAEVHL010000109">
    <property type="protein sequence ID" value="MBM0277554.1"/>
    <property type="molecule type" value="Genomic_DNA"/>
</dbReference>
<evidence type="ECO:0000313" key="4">
    <source>
        <dbReference type="Proteomes" id="UP000622245"/>
    </source>
</evidence>
<feature type="transmembrane region" description="Helical" evidence="2">
    <location>
        <begin position="30"/>
        <end position="48"/>
    </location>
</feature>
<evidence type="ECO:0000256" key="2">
    <source>
        <dbReference type="SAM" id="Phobius"/>
    </source>
</evidence>
<evidence type="ECO:0000313" key="3">
    <source>
        <dbReference type="EMBL" id="MBM0277554.1"/>
    </source>
</evidence>
<keyword evidence="2" id="KW-0812">Transmembrane</keyword>
<dbReference type="Proteomes" id="UP000622245">
    <property type="component" value="Unassembled WGS sequence"/>
</dbReference>
<name>A0ABS1YJE3_9ACTN</name>
<gene>
    <name evidence="3" type="ORF">JM949_20305</name>
</gene>
<dbReference type="Pfam" id="PF14012">
    <property type="entry name" value="DUF4229"/>
    <property type="match status" value="1"/>
</dbReference>
<accession>A0ABS1YJE3</accession>
<evidence type="ECO:0000256" key="1">
    <source>
        <dbReference type="SAM" id="MobiDB-lite"/>
    </source>
</evidence>
<protein>
    <submittedName>
        <fullName evidence="3">DUF4229 domain-containing protein</fullName>
    </submittedName>
</protein>
<feature type="region of interest" description="Disordered" evidence="1">
    <location>
        <begin position="59"/>
        <end position="99"/>
    </location>
</feature>
<proteinExistence type="predicted"/>
<sequence length="99" mass="11034">MSAALKYTLGRIGLFVAVLAALWLVDIDMFLKLILALAFSAALSFFLLRGWRNEMAEEMDSAAKRRRAEKDRLRTALSGEDQNPSTPPNPPTKPTDTPR</sequence>
<dbReference type="RefSeq" id="WP_203149992.1">
    <property type="nucleotide sequence ID" value="NZ_JAEVHL010000109.1"/>
</dbReference>
<organism evidence="3 4">
    <name type="scientific">Micromonospora tarensis</name>
    <dbReference type="NCBI Taxonomy" id="2806100"/>
    <lineage>
        <taxon>Bacteria</taxon>
        <taxon>Bacillati</taxon>
        <taxon>Actinomycetota</taxon>
        <taxon>Actinomycetes</taxon>
        <taxon>Micromonosporales</taxon>
        <taxon>Micromonosporaceae</taxon>
        <taxon>Micromonospora</taxon>
    </lineage>
</organism>
<dbReference type="InterPro" id="IPR025323">
    <property type="entry name" value="DUF4229"/>
</dbReference>
<keyword evidence="4" id="KW-1185">Reference proteome</keyword>